<evidence type="ECO:0000313" key="2">
    <source>
        <dbReference type="Proteomes" id="UP000734854"/>
    </source>
</evidence>
<organism evidence="1 2">
    <name type="scientific">Zingiber officinale</name>
    <name type="common">Ginger</name>
    <name type="synonym">Amomum zingiber</name>
    <dbReference type="NCBI Taxonomy" id="94328"/>
    <lineage>
        <taxon>Eukaryota</taxon>
        <taxon>Viridiplantae</taxon>
        <taxon>Streptophyta</taxon>
        <taxon>Embryophyta</taxon>
        <taxon>Tracheophyta</taxon>
        <taxon>Spermatophyta</taxon>
        <taxon>Magnoliopsida</taxon>
        <taxon>Liliopsida</taxon>
        <taxon>Zingiberales</taxon>
        <taxon>Zingiberaceae</taxon>
        <taxon>Zingiber</taxon>
    </lineage>
</organism>
<protein>
    <submittedName>
        <fullName evidence="1">Uncharacterized protein</fullName>
    </submittedName>
</protein>
<evidence type="ECO:0000313" key="1">
    <source>
        <dbReference type="EMBL" id="KAG6472542.1"/>
    </source>
</evidence>
<dbReference type="AlphaFoldDB" id="A0A8J5CCG9"/>
<gene>
    <name evidence="1" type="ORF">ZIOFF_070008</name>
</gene>
<dbReference type="Pfam" id="PF14223">
    <property type="entry name" value="Retrotran_gag_2"/>
    <property type="match status" value="1"/>
</dbReference>
<comment type="caution">
    <text evidence="1">The sequence shown here is derived from an EMBL/GenBank/DDBJ whole genome shotgun (WGS) entry which is preliminary data.</text>
</comment>
<name>A0A8J5CCG9_ZINOF</name>
<accession>A0A8J5CCG9</accession>
<reference evidence="1 2" key="1">
    <citation type="submission" date="2020-08" db="EMBL/GenBank/DDBJ databases">
        <title>Plant Genome Project.</title>
        <authorList>
            <person name="Zhang R.-G."/>
        </authorList>
    </citation>
    <scope>NUCLEOTIDE SEQUENCE [LARGE SCALE GENOMIC DNA]</scope>
    <source>
        <tissue evidence="1">Rhizome</tissue>
    </source>
</reference>
<proteinExistence type="predicted"/>
<dbReference type="Proteomes" id="UP000734854">
    <property type="component" value="Unassembled WGS sequence"/>
</dbReference>
<dbReference type="EMBL" id="JACMSC010000020">
    <property type="protein sequence ID" value="KAG6472542.1"/>
    <property type="molecule type" value="Genomic_DNA"/>
</dbReference>
<sequence>MLPGTFLKGKELWGHIDGSTKEAIVADRAAWAAKDNQIMTWILVSMEPHLILSLHPHKSANAMWDYLTQFYNQNNNARTKVSAEELINTQNIMEHTRVTSNNVSIAYAAYSKGKGKGRDLSTTQCYTSAATTTPAAALQPTAPPLTRESVREMIVQEFFSTWTSSFSSIQIANGSDLPIAAVGDVSSSFKDVLVSPNLS</sequence>
<keyword evidence="2" id="KW-1185">Reference proteome</keyword>